<keyword evidence="4" id="KW-0547">Nucleotide-binding</keyword>
<proteinExistence type="predicted"/>
<evidence type="ECO:0000259" key="9">
    <source>
        <dbReference type="Pfam" id="PF18967"/>
    </source>
</evidence>
<sequence length="184" mass="21079">MEEENNYSQKDLNASVKHLGDIIDMGHILEKTITQTQHIDEQINILIGINSAIFIYSTTKLDTNSALVFFVLGIASVSSLIVGLIAIHPPEFLRKKNKQNDHQIESLIKNRTIGNFSSSFQYGETLIKTLKEPEKVIQEYAGQIYSISKYYYRPKREMFKLARNIMLLGMIISAILFLYISFIK</sequence>
<keyword evidence="6" id="KW-0051">Antiviral defense</keyword>
<protein>
    <recommendedName>
        <fullName evidence="9">Pycsar effector protein domain-containing protein</fullName>
    </recommendedName>
</protein>
<keyword evidence="3 8" id="KW-0812">Transmembrane</keyword>
<feature type="domain" description="Pycsar effector protein" evidence="9">
    <location>
        <begin position="27"/>
        <end position="179"/>
    </location>
</feature>
<dbReference type="EMBL" id="VMGK01000006">
    <property type="protein sequence ID" value="TSC93125.1"/>
    <property type="molecule type" value="Genomic_DNA"/>
</dbReference>
<dbReference type="AlphaFoldDB" id="A0A554LJR4"/>
<evidence type="ECO:0000313" key="10">
    <source>
        <dbReference type="EMBL" id="TSC93125.1"/>
    </source>
</evidence>
<evidence type="ECO:0000256" key="1">
    <source>
        <dbReference type="ARBA" id="ARBA00004236"/>
    </source>
</evidence>
<evidence type="ECO:0000256" key="8">
    <source>
        <dbReference type="SAM" id="Phobius"/>
    </source>
</evidence>
<dbReference type="Proteomes" id="UP000315689">
    <property type="component" value="Unassembled WGS sequence"/>
</dbReference>
<comment type="subcellular location">
    <subcellularLocation>
        <location evidence="1">Cell membrane</location>
    </subcellularLocation>
</comment>
<dbReference type="InterPro" id="IPR043760">
    <property type="entry name" value="PycTM_dom"/>
</dbReference>
<keyword evidence="2" id="KW-1003">Cell membrane</keyword>
<comment type="caution">
    <text evidence="10">The sequence shown here is derived from an EMBL/GenBank/DDBJ whole genome shotgun (WGS) entry which is preliminary data.</text>
</comment>
<name>A0A554LJR4_9BACT</name>
<evidence type="ECO:0000256" key="5">
    <source>
        <dbReference type="ARBA" id="ARBA00022989"/>
    </source>
</evidence>
<evidence type="ECO:0000256" key="6">
    <source>
        <dbReference type="ARBA" id="ARBA00023118"/>
    </source>
</evidence>
<evidence type="ECO:0000256" key="3">
    <source>
        <dbReference type="ARBA" id="ARBA00022692"/>
    </source>
</evidence>
<evidence type="ECO:0000256" key="4">
    <source>
        <dbReference type="ARBA" id="ARBA00022741"/>
    </source>
</evidence>
<keyword evidence="5 8" id="KW-1133">Transmembrane helix</keyword>
<keyword evidence="7 8" id="KW-0472">Membrane</keyword>
<reference evidence="10 11" key="1">
    <citation type="submission" date="2017-07" db="EMBL/GenBank/DDBJ databases">
        <title>Mechanisms for carbon and nitrogen cycling indicate functional differentiation within the Candidate Phyla Radiation.</title>
        <authorList>
            <person name="Danczak R.E."/>
            <person name="Johnston M.D."/>
            <person name="Kenah C."/>
            <person name="Slattery M."/>
            <person name="Wrighton K.C."/>
            <person name="Wilkins M.J."/>
        </authorList>
    </citation>
    <scope>NUCLEOTIDE SEQUENCE [LARGE SCALE GENOMIC DNA]</scope>
    <source>
        <strain evidence="10">Licking1014_7</strain>
    </source>
</reference>
<evidence type="ECO:0000313" key="11">
    <source>
        <dbReference type="Proteomes" id="UP000315689"/>
    </source>
</evidence>
<feature type="transmembrane region" description="Helical" evidence="8">
    <location>
        <begin position="161"/>
        <end position="182"/>
    </location>
</feature>
<organism evidence="10 11">
    <name type="scientific">Candidatus Berkelbacteria bacterium Licking1014_7</name>
    <dbReference type="NCBI Taxonomy" id="2017147"/>
    <lineage>
        <taxon>Bacteria</taxon>
        <taxon>Candidatus Berkelbacteria</taxon>
    </lineage>
</organism>
<feature type="transmembrane region" description="Helical" evidence="8">
    <location>
        <begin position="66"/>
        <end position="87"/>
    </location>
</feature>
<evidence type="ECO:0000256" key="7">
    <source>
        <dbReference type="ARBA" id="ARBA00023136"/>
    </source>
</evidence>
<accession>A0A554LJR4</accession>
<gene>
    <name evidence="10" type="ORF">CEN89_240</name>
</gene>
<dbReference type="Pfam" id="PF18967">
    <property type="entry name" value="PycTM"/>
    <property type="match status" value="1"/>
</dbReference>
<evidence type="ECO:0000256" key="2">
    <source>
        <dbReference type="ARBA" id="ARBA00022475"/>
    </source>
</evidence>